<dbReference type="Proteomes" id="UP000467700">
    <property type="component" value="Unassembled WGS sequence"/>
</dbReference>
<name>A0A8S0WBL8_CYCAE</name>
<evidence type="ECO:0000313" key="1">
    <source>
        <dbReference type="EMBL" id="CAA7264076.1"/>
    </source>
</evidence>
<comment type="caution">
    <text evidence="1">The sequence shown here is derived from an EMBL/GenBank/DDBJ whole genome shotgun (WGS) entry which is preliminary data.</text>
</comment>
<accession>A0A8S0WBL8</accession>
<sequence length="368" mass="41493">MAASTDSDAGGPTLPGPRLPIELTTMILQSLRGDFKTLASTALVNKALCEESRRLLYRNVGHPSRKRSPRADTIALLINPLLSKYVHSYTLAHAQMMAPPVQHTAPLAPGPALDAMVNLEHLDLILYRRIPNNFLEGCLFQLESFSWIDCAFGWEKIYCFFQTQKKLRKLEFDASDGVGVVPSFPLPACPNLQYLRSTPDIIQATLPGRNITILGFVVIDLPEEEIELNFDHLSKELSQIKALSFLATPESPRFSSISKDLYKNLQYLEMFPADSDVLETLPQFISLVGLIFPTHPEMDDDLSYLQAPEETGRFFVLCPTLQFIDIQANDHPIDRKFERWVPGTQRDVGKKLSEECFFSSHIEDHLKC</sequence>
<reference evidence="1 2" key="1">
    <citation type="submission" date="2020-01" db="EMBL/GenBank/DDBJ databases">
        <authorList>
            <person name="Gupta K D."/>
        </authorList>
    </citation>
    <scope>NUCLEOTIDE SEQUENCE [LARGE SCALE GENOMIC DNA]</scope>
</reference>
<proteinExistence type="predicted"/>
<dbReference type="EMBL" id="CACVBS010000043">
    <property type="protein sequence ID" value="CAA7264076.1"/>
    <property type="molecule type" value="Genomic_DNA"/>
</dbReference>
<dbReference type="OrthoDB" id="3072149at2759"/>
<organism evidence="1 2">
    <name type="scientific">Cyclocybe aegerita</name>
    <name type="common">Black poplar mushroom</name>
    <name type="synonym">Agrocybe aegerita</name>
    <dbReference type="NCBI Taxonomy" id="1973307"/>
    <lineage>
        <taxon>Eukaryota</taxon>
        <taxon>Fungi</taxon>
        <taxon>Dikarya</taxon>
        <taxon>Basidiomycota</taxon>
        <taxon>Agaricomycotina</taxon>
        <taxon>Agaricomycetes</taxon>
        <taxon>Agaricomycetidae</taxon>
        <taxon>Agaricales</taxon>
        <taxon>Agaricineae</taxon>
        <taxon>Bolbitiaceae</taxon>
        <taxon>Cyclocybe</taxon>
    </lineage>
</organism>
<protein>
    <submittedName>
        <fullName evidence="1">Uncharacterized protein</fullName>
    </submittedName>
</protein>
<keyword evidence="2" id="KW-1185">Reference proteome</keyword>
<evidence type="ECO:0000313" key="2">
    <source>
        <dbReference type="Proteomes" id="UP000467700"/>
    </source>
</evidence>
<dbReference type="AlphaFoldDB" id="A0A8S0WBL8"/>
<dbReference type="SUPFAM" id="SSF52047">
    <property type="entry name" value="RNI-like"/>
    <property type="match status" value="1"/>
</dbReference>
<gene>
    <name evidence="1" type="ORF">AAE3_LOCUS6472</name>
</gene>